<feature type="repeat" description="TPR" evidence="1">
    <location>
        <begin position="393"/>
        <end position="426"/>
    </location>
</feature>
<reference evidence="3 4" key="1">
    <citation type="submission" date="2017-08" db="EMBL/GenBank/DDBJ databases">
        <title>Infants hospitalized years apart are colonized by the same room-sourced microbial strains.</title>
        <authorList>
            <person name="Brooks B."/>
            <person name="Olm M.R."/>
            <person name="Firek B.A."/>
            <person name="Baker R."/>
            <person name="Thomas B.C."/>
            <person name="Morowitz M.J."/>
            <person name="Banfield J.F."/>
        </authorList>
    </citation>
    <scope>NUCLEOTIDE SEQUENCE [LARGE SCALE GENOMIC DNA]</scope>
    <source>
        <strain evidence="3">S2_003_000_R2_14</strain>
    </source>
</reference>
<keyword evidence="1" id="KW-0802">TPR repeat</keyword>
<evidence type="ECO:0000256" key="1">
    <source>
        <dbReference type="PROSITE-ProRule" id="PRU00339"/>
    </source>
</evidence>
<gene>
    <name evidence="3" type="ORF">DI536_18855</name>
</gene>
<dbReference type="InterPro" id="IPR011990">
    <property type="entry name" value="TPR-like_helical_dom_sf"/>
</dbReference>
<name>A0A2W5VK13_9BACT</name>
<evidence type="ECO:0000259" key="2">
    <source>
        <dbReference type="Pfam" id="PF14332"/>
    </source>
</evidence>
<dbReference type="Gene3D" id="1.10.287.110">
    <property type="entry name" value="DnaJ domain"/>
    <property type="match status" value="1"/>
</dbReference>
<dbReference type="EMBL" id="QFQP01000016">
    <property type="protein sequence ID" value="PZR10741.1"/>
    <property type="molecule type" value="Genomic_DNA"/>
</dbReference>
<dbReference type="Gene3D" id="1.25.40.10">
    <property type="entry name" value="Tetratricopeptide repeat domain"/>
    <property type="match status" value="1"/>
</dbReference>
<comment type="caution">
    <text evidence="3">The sequence shown here is derived from an EMBL/GenBank/DDBJ whole genome shotgun (WGS) entry which is preliminary data.</text>
</comment>
<feature type="domain" description="PatA-like N-terminal" evidence="2">
    <location>
        <begin position="13"/>
        <end position="157"/>
    </location>
</feature>
<sequence>MFPPRREVVRQKSGTLLETPLPLLLHALLVEERSAVLELKLRNLEKRIFFEAGVPVGCESNLQHETLGHSLVARGKLTAAQHHAALAEAAAKGRALQGVLVERQLISGFELFKHLQAMLGRTVLDAFRWSDATWKLLPPEELEAPIRINSMQLIFVGCMQLPLAALTEQLSLPDDEVLAFLPDAPEPHEELKLSARDTRLLQALKKRLTLGELAALNGFSPEEVHRKLYALRVLEFIDSARAVDAVPVRSRPPPAPQPTPLPVKLPVEAGGLPFADDDEATQNLLASEFLSFRGKDAFELLGVDVDAQGAALQKAFLSKSAALSPLRFKNPETRAKADALHVAYARAFGALSDPEVWQQHRARRAARAAGSPDAARKKAAAEAYRIRTDLLDAQSQFEEGRRRLAAGNARSAAEHFQYALDIEPRGRFSAWLAFAKYQLEPQREAERALVAMVEACRQEPDCEEAWAWAGDIAMSLSRHAEAEDAYRQAWKLAPSNKRYVEGAKAAAALRQKK</sequence>
<dbReference type="Proteomes" id="UP000249061">
    <property type="component" value="Unassembled WGS sequence"/>
</dbReference>
<dbReference type="PROSITE" id="PS50005">
    <property type="entry name" value="TPR"/>
    <property type="match status" value="2"/>
</dbReference>
<dbReference type="SUPFAM" id="SSF160246">
    <property type="entry name" value="EspE N-terminal domain-like"/>
    <property type="match status" value="1"/>
</dbReference>
<feature type="repeat" description="TPR" evidence="1">
    <location>
        <begin position="463"/>
        <end position="496"/>
    </location>
</feature>
<proteinExistence type="predicted"/>
<evidence type="ECO:0000313" key="3">
    <source>
        <dbReference type="EMBL" id="PZR10741.1"/>
    </source>
</evidence>
<protein>
    <submittedName>
        <fullName evidence="3">Molecular chaperone DnaJ</fullName>
    </submittedName>
</protein>
<dbReference type="SUPFAM" id="SSF48452">
    <property type="entry name" value="TPR-like"/>
    <property type="match status" value="1"/>
</dbReference>
<dbReference type="InterPro" id="IPR019734">
    <property type="entry name" value="TPR_rpt"/>
</dbReference>
<dbReference type="Pfam" id="PF14332">
    <property type="entry name" value="DUF4388"/>
    <property type="match status" value="1"/>
</dbReference>
<dbReference type="InterPro" id="IPR037257">
    <property type="entry name" value="T2SS_E_N_sf"/>
</dbReference>
<dbReference type="SUPFAM" id="SSF46565">
    <property type="entry name" value="Chaperone J-domain"/>
    <property type="match status" value="1"/>
</dbReference>
<accession>A0A2W5VK13</accession>
<dbReference type="InterPro" id="IPR036869">
    <property type="entry name" value="J_dom_sf"/>
</dbReference>
<dbReference type="AlphaFoldDB" id="A0A2W5VK13"/>
<evidence type="ECO:0000313" key="4">
    <source>
        <dbReference type="Proteomes" id="UP000249061"/>
    </source>
</evidence>
<organism evidence="3 4">
    <name type="scientific">Archangium gephyra</name>
    <dbReference type="NCBI Taxonomy" id="48"/>
    <lineage>
        <taxon>Bacteria</taxon>
        <taxon>Pseudomonadati</taxon>
        <taxon>Myxococcota</taxon>
        <taxon>Myxococcia</taxon>
        <taxon>Myxococcales</taxon>
        <taxon>Cystobacterineae</taxon>
        <taxon>Archangiaceae</taxon>
        <taxon>Archangium</taxon>
    </lineage>
</organism>
<dbReference type="InterPro" id="IPR025497">
    <property type="entry name" value="PatA-like_N"/>
</dbReference>